<sequence length="227" mass="26497">MIRRIILIGILCATMPIMSHAQKGDWVKGSVTFYDNKTFNALLKFERKPKGETLHVYDGKETMTFSSKDIISFSYFDKTVNNTRTFVSVPIRSDYKREAFNMFLEMCYQGSKVSVLSRTTTPLPGSPGGNHKRSNKKIKNYTYEALFLWDHENDIVENYSLPTMKVDKLDKLQMPNKHLVYSLAWDSRKDFKKFIKENRLSFYSKDDLISMIDHYNLSNQHLTTKAE</sequence>
<keyword evidence="2" id="KW-1185">Reference proteome</keyword>
<dbReference type="RefSeq" id="WP_346750817.1">
    <property type="nucleotide sequence ID" value="NZ_JAUJEA010000001.1"/>
</dbReference>
<dbReference type="EMBL" id="JAUJEA010000001">
    <property type="protein sequence ID" value="MDN5200797.1"/>
    <property type="molecule type" value="Genomic_DNA"/>
</dbReference>
<gene>
    <name evidence="1" type="ORF">QQ008_05480</name>
</gene>
<evidence type="ECO:0000313" key="2">
    <source>
        <dbReference type="Proteomes" id="UP001172082"/>
    </source>
</evidence>
<evidence type="ECO:0000313" key="1">
    <source>
        <dbReference type="EMBL" id="MDN5200797.1"/>
    </source>
</evidence>
<organism evidence="1 2">
    <name type="scientific">Splendidivirga corallicola</name>
    <dbReference type="NCBI Taxonomy" id="3051826"/>
    <lineage>
        <taxon>Bacteria</taxon>
        <taxon>Pseudomonadati</taxon>
        <taxon>Bacteroidota</taxon>
        <taxon>Cytophagia</taxon>
        <taxon>Cytophagales</taxon>
        <taxon>Splendidivirgaceae</taxon>
        <taxon>Splendidivirga</taxon>
    </lineage>
</organism>
<comment type="caution">
    <text evidence="1">The sequence shown here is derived from an EMBL/GenBank/DDBJ whole genome shotgun (WGS) entry which is preliminary data.</text>
</comment>
<name>A0ABT8KJB9_9BACT</name>
<protein>
    <submittedName>
        <fullName evidence="1">Uncharacterized protein</fullName>
    </submittedName>
</protein>
<dbReference type="Proteomes" id="UP001172082">
    <property type="component" value="Unassembled WGS sequence"/>
</dbReference>
<proteinExistence type="predicted"/>
<reference evidence="1" key="1">
    <citation type="submission" date="2023-06" db="EMBL/GenBank/DDBJ databases">
        <title>Genomic of Parafulvivirga corallium.</title>
        <authorList>
            <person name="Wang G."/>
        </authorList>
    </citation>
    <scope>NUCLEOTIDE SEQUENCE</scope>
    <source>
        <strain evidence="1">BMA10</strain>
    </source>
</reference>
<accession>A0ABT8KJB9</accession>